<name>A0A8S5Q786_9CAUD</name>
<sequence length="206" mass="23583">MALADIRQENHRILDETAGRQQRVPYRPAFLPDEYRHKEVDVRGYRHVDGVYRQARRDGVETDRLRHDPGIDVGMAAEPPAGLIYPFPHGDARHGGVDEDRGADLRRVGFREYYHIGGELETDGAGDEPTDRERELKEAYEPPHSPFGQIHALISTGAFTYDEVMNKIPWCVILMMINDQGRMRKRSGEEDVIQTEDEELKFLGLS</sequence>
<reference evidence="1" key="1">
    <citation type="journal article" date="2021" name="Proc. Natl. Acad. Sci. U.S.A.">
        <title>A Catalog of Tens of Thousands of Viruses from Human Metagenomes Reveals Hidden Associations with Chronic Diseases.</title>
        <authorList>
            <person name="Tisza M.J."/>
            <person name="Buck C.B."/>
        </authorList>
    </citation>
    <scope>NUCLEOTIDE SEQUENCE</scope>
    <source>
        <strain evidence="1">Ct1IL4</strain>
    </source>
</reference>
<protein>
    <submittedName>
        <fullName evidence="1">Uncharacterized protein</fullName>
    </submittedName>
</protein>
<accession>A0A8S5Q786</accession>
<proteinExistence type="predicted"/>
<dbReference type="EMBL" id="BK015596">
    <property type="protein sequence ID" value="DAE14920.1"/>
    <property type="molecule type" value="Genomic_DNA"/>
</dbReference>
<evidence type="ECO:0000313" key="1">
    <source>
        <dbReference type="EMBL" id="DAE14920.1"/>
    </source>
</evidence>
<organism evidence="1">
    <name type="scientific">Myoviridae sp. ct1IL4</name>
    <dbReference type="NCBI Taxonomy" id="2825019"/>
    <lineage>
        <taxon>Viruses</taxon>
        <taxon>Duplodnaviria</taxon>
        <taxon>Heunggongvirae</taxon>
        <taxon>Uroviricota</taxon>
        <taxon>Caudoviricetes</taxon>
    </lineage>
</organism>